<accession>A0A7K1Y5E6</accession>
<dbReference type="Proteomes" id="UP000466586">
    <property type="component" value="Unassembled WGS sequence"/>
</dbReference>
<gene>
    <name evidence="1" type="ORF">GS399_02440</name>
</gene>
<proteinExistence type="predicted"/>
<keyword evidence="2" id="KW-1185">Reference proteome</keyword>
<organism evidence="1 2">
    <name type="scientific">Hufsiella arboris</name>
    <dbReference type="NCBI Taxonomy" id="2695275"/>
    <lineage>
        <taxon>Bacteria</taxon>
        <taxon>Pseudomonadati</taxon>
        <taxon>Bacteroidota</taxon>
        <taxon>Sphingobacteriia</taxon>
        <taxon>Sphingobacteriales</taxon>
        <taxon>Sphingobacteriaceae</taxon>
        <taxon>Hufsiella</taxon>
    </lineage>
</organism>
<evidence type="ECO:0000313" key="1">
    <source>
        <dbReference type="EMBL" id="MXV49813.1"/>
    </source>
</evidence>
<name>A0A7K1Y5E6_9SPHI</name>
<reference evidence="1 2" key="1">
    <citation type="submission" date="2019-11" db="EMBL/GenBank/DDBJ databases">
        <title>Pedobacter sp. HMF7647 Genome sequencing and assembly.</title>
        <authorList>
            <person name="Kang H."/>
            <person name="Kim H."/>
            <person name="Joh K."/>
        </authorList>
    </citation>
    <scope>NUCLEOTIDE SEQUENCE [LARGE SCALE GENOMIC DNA]</scope>
    <source>
        <strain evidence="1 2">HMF7647</strain>
    </source>
</reference>
<dbReference type="AlphaFoldDB" id="A0A7K1Y5E6"/>
<comment type="caution">
    <text evidence="1">The sequence shown here is derived from an EMBL/GenBank/DDBJ whole genome shotgun (WGS) entry which is preliminary data.</text>
</comment>
<dbReference type="RefSeq" id="WP_160842979.1">
    <property type="nucleotide sequence ID" value="NZ_WVHT01000001.1"/>
</dbReference>
<protein>
    <submittedName>
        <fullName evidence="1">Uncharacterized protein</fullName>
    </submittedName>
</protein>
<evidence type="ECO:0000313" key="2">
    <source>
        <dbReference type="Proteomes" id="UP000466586"/>
    </source>
</evidence>
<sequence>MPGKKITLDEAKKLIKNYQGDNTKDKLLSLTIDADMIRAVIDQKDCQYVRFYIAKNTAEVAETFDPTHTLVIIGADGEEKSITESGEIYEDLGACPPICPKDDF</sequence>
<dbReference type="EMBL" id="WVHT01000001">
    <property type="protein sequence ID" value="MXV49813.1"/>
    <property type="molecule type" value="Genomic_DNA"/>
</dbReference>